<dbReference type="RefSeq" id="XP_056045924.1">
    <property type="nucleotide sequence ID" value="XM_056186537.1"/>
</dbReference>
<dbReference type="InterPro" id="IPR036866">
    <property type="entry name" value="RibonucZ/Hydroxyglut_hydro"/>
</dbReference>
<feature type="domain" description="Metallo-beta-lactamase" evidence="1">
    <location>
        <begin position="80"/>
        <end position="241"/>
    </location>
</feature>
<accession>A0AAD7VV08</accession>
<dbReference type="EMBL" id="JARPMG010000002">
    <property type="protein sequence ID" value="KAJ8102474.1"/>
    <property type="molecule type" value="Genomic_DNA"/>
</dbReference>
<organism evidence="2 3">
    <name type="scientific">Lipomyces tetrasporus</name>
    <dbReference type="NCBI Taxonomy" id="54092"/>
    <lineage>
        <taxon>Eukaryota</taxon>
        <taxon>Fungi</taxon>
        <taxon>Dikarya</taxon>
        <taxon>Ascomycota</taxon>
        <taxon>Saccharomycotina</taxon>
        <taxon>Lipomycetes</taxon>
        <taxon>Lipomycetales</taxon>
        <taxon>Lipomycetaceae</taxon>
        <taxon>Lipomyces</taxon>
    </lineage>
</organism>
<name>A0AAD7VV08_9ASCO</name>
<dbReference type="PANTHER" id="PTHR36839:SF1">
    <property type="entry name" value="METALLO-BETA-LACTAMASE FAMILY PROTEIN (AFU_ORTHOLOGUE AFUA_5G12770)"/>
    <property type="match status" value="1"/>
</dbReference>
<proteinExistence type="predicted"/>
<dbReference type="PANTHER" id="PTHR36839">
    <property type="entry name" value="METALLO-BETA-LACTAMASE FAMILY PROTEIN (AFU_ORTHOLOGUE AFUA_5G12770)"/>
    <property type="match status" value="1"/>
</dbReference>
<dbReference type="AlphaFoldDB" id="A0AAD7VV08"/>
<dbReference type="Gene3D" id="3.60.15.10">
    <property type="entry name" value="Ribonuclease Z/Hydroxyacylglutathione hydrolase-like"/>
    <property type="match status" value="1"/>
</dbReference>
<dbReference type="GeneID" id="80881703"/>
<evidence type="ECO:0000259" key="1">
    <source>
        <dbReference type="SMART" id="SM00849"/>
    </source>
</evidence>
<reference evidence="2" key="1">
    <citation type="submission" date="2023-03" db="EMBL/GenBank/DDBJ databases">
        <title>Near-Complete genome sequence of Lipomyces tetrasporous NRRL Y-64009, an oleaginous yeast capable of growing on lignocellulosic hydrolysates.</title>
        <authorList>
            <consortium name="Lawrence Berkeley National Laboratory"/>
            <person name="Jagtap S.S."/>
            <person name="Liu J.-J."/>
            <person name="Walukiewicz H.E."/>
            <person name="Pangilinan J."/>
            <person name="Lipzen A."/>
            <person name="Ahrendt S."/>
            <person name="Koriabine M."/>
            <person name="Cobaugh K."/>
            <person name="Salamov A."/>
            <person name="Yoshinaga Y."/>
            <person name="Ng V."/>
            <person name="Daum C."/>
            <person name="Grigoriev I.V."/>
            <person name="Slininger P.J."/>
            <person name="Dien B.S."/>
            <person name="Jin Y.-S."/>
            <person name="Rao C.V."/>
        </authorList>
    </citation>
    <scope>NUCLEOTIDE SEQUENCE</scope>
    <source>
        <strain evidence="2">NRRL Y-64009</strain>
    </source>
</reference>
<dbReference type="InterPro" id="IPR001279">
    <property type="entry name" value="Metallo-B-lactamas"/>
</dbReference>
<dbReference type="Proteomes" id="UP001217417">
    <property type="component" value="Unassembled WGS sequence"/>
</dbReference>
<protein>
    <submittedName>
        <fullName evidence="2">Beta-lactamase-like protein</fullName>
    </submittedName>
</protein>
<keyword evidence="3" id="KW-1185">Reference proteome</keyword>
<sequence length="292" mass="32956">MSSLDLPVCVTCGVQFGTLTPPTTCPICDDPRQYVPASGQSWTTLRRLRESDKHYKNEIKQDPEDPDLYSIFTVPRIAIGQRAMLMKTKNGKNVLWDCITFIDDDTIDRVKALGGIDAIVISHPHFYSSHCDWARAFNCPVYLAAPDKVWVMRLEPSVQHFFDNQRMKLAEDVEVVKVGGHFPGSLVLAWKDTHLLVADSIYVVASGLGQRERRPGATSFTFMWSYPNMIPLDPDSILGIWNAVKDFNFDRVHSGWWGLVVMPQAKKKVLDSAKIIVRAMGYTQHAMLDEAL</sequence>
<comment type="caution">
    <text evidence="2">The sequence shown here is derived from an EMBL/GenBank/DDBJ whole genome shotgun (WGS) entry which is preliminary data.</text>
</comment>
<dbReference type="SUPFAM" id="SSF56281">
    <property type="entry name" value="Metallo-hydrolase/oxidoreductase"/>
    <property type="match status" value="1"/>
</dbReference>
<gene>
    <name evidence="2" type="ORF">POJ06DRAFT_244727</name>
</gene>
<evidence type="ECO:0000313" key="2">
    <source>
        <dbReference type="EMBL" id="KAJ8102474.1"/>
    </source>
</evidence>
<dbReference type="SMART" id="SM00849">
    <property type="entry name" value="Lactamase_B"/>
    <property type="match status" value="1"/>
</dbReference>
<evidence type="ECO:0000313" key="3">
    <source>
        <dbReference type="Proteomes" id="UP001217417"/>
    </source>
</evidence>